<dbReference type="EMBL" id="CP011801">
    <property type="protein sequence ID" value="ALA56575.1"/>
    <property type="molecule type" value="Genomic_DNA"/>
</dbReference>
<feature type="chain" id="PRO_5005476744" description="Small metal-binding protein" evidence="1">
    <location>
        <begin position="25"/>
        <end position="122"/>
    </location>
</feature>
<evidence type="ECO:0000256" key="1">
    <source>
        <dbReference type="SAM" id="SignalP"/>
    </source>
</evidence>
<dbReference type="STRING" id="42253.NITMOv2_0135"/>
<dbReference type="AlphaFoldDB" id="A0A0K2G6L8"/>
<protein>
    <recommendedName>
        <fullName evidence="4">Small metal-binding protein</fullName>
    </recommendedName>
</protein>
<dbReference type="RefSeq" id="WP_053378044.1">
    <property type="nucleotide sequence ID" value="NZ_CP011801.1"/>
</dbReference>
<dbReference type="PATRIC" id="fig|42253.5.peg.131"/>
<sequence>MKHSTTLVLGILCSALVGTVSVQAGPIDPARHPHPEQAKAVHEAEHAVDHAWEVYHRAALGGTVASPALQADIEQHLHEARTLVTQAQEAAERGDKRQVDRLVGEIKIHTSQAIEGSKEQKK</sequence>
<keyword evidence="3" id="KW-1185">Reference proteome</keyword>
<proteinExistence type="predicted"/>
<organism evidence="2 3">
    <name type="scientific">Nitrospira moscoviensis</name>
    <dbReference type="NCBI Taxonomy" id="42253"/>
    <lineage>
        <taxon>Bacteria</taxon>
        <taxon>Pseudomonadati</taxon>
        <taxon>Nitrospirota</taxon>
        <taxon>Nitrospiria</taxon>
        <taxon>Nitrospirales</taxon>
        <taxon>Nitrospiraceae</taxon>
        <taxon>Nitrospira</taxon>
    </lineage>
</organism>
<gene>
    <name evidence="2" type="ORF">NITMOv2_0135</name>
</gene>
<keyword evidence="1" id="KW-0732">Signal</keyword>
<dbReference type="KEGG" id="nmv:NITMOv2_0135"/>
<feature type="signal peptide" evidence="1">
    <location>
        <begin position="1"/>
        <end position="24"/>
    </location>
</feature>
<dbReference type="Proteomes" id="UP000069205">
    <property type="component" value="Chromosome"/>
</dbReference>
<evidence type="ECO:0000313" key="2">
    <source>
        <dbReference type="EMBL" id="ALA56575.1"/>
    </source>
</evidence>
<evidence type="ECO:0008006" key="4">
    <source>
        <dbReference type="Google" id="ProtNLM"/>
    </source>
</evidence>
<reference evidence="2 3" key="1">
    <citation type="journal article" date="2015" name="Proc. Natl. Acad. Sci. U.S.A.">
        <title>Expanded metabolic versatility of ubiquitous nitrite-oxidizing bacteria from the genus Nitrospira.</title>
        <authorList>
            <person name="Koch H."/>
            <person name="Lucker S."/>
            <person name="Albertsen M."/>
            <person name="Kitzinger K."/>
            <person name="Herbold C."/>
            <person name="Spieck E."/>
            <person name="Nielsen P.H."/>
            <person name="Wagner M."/>
            <person name="Daims H."/>
        </authorList>
    </citation>
    <scope>NUCLEOTIDE SEQUENCE [LARGE SCALE GENOMIC DNA]</scope>
    <source>
        <strain evidence="2 3">NSP M-1</strain>
    </source>
</reference>
<name>A0A0K2G6L8_NITMO</name>
<accession>A0A0K2G6L8</accession>
<dbReference type="OrthoDB" id="9790066at2"/>
<evidence type="ECO:0000313" key="3">
    <source>
        <dbReference type="Proteomes" id="UP000069205"/>
    </source>
</evidence>